<proteinExistence type="predicted"/>
<reference evidence="2 3" key="1">
    <citation type="submission" date="2024-02" db="EMBL/GenBank/DDBJ databases">
        <authorList>
            <person name="Chen Y."/>
            <person name="Shah S."/>
            <person name="Dougan E. K."/>
            <person name="Thang M."/>
            <person name="Chan C."/>
        </authorList>
    </citation>
    <scope>NUCLEOTIDE SEQUENCE [LARGE SCALE GENOMIC DNA]</scope>
</reference>
<dbReference type="InterPro" id="IPR003029">
    <property type="entry name" value="S1_domain"/>
</dbReference>
<protein>
    <recommendedName>
        <fullName evidence="1">S1 motif domain-containing protein</fullName>
    </recommendedName>
</protein>
<evidence type="ECO:0000313" key="3">
    <source>
        <dbReference type="Proteomes" id="UP001642484"/>
    </source>
</evidence>
<dbReference type="EMBL" id="CAXAMN010004369">
    <property type="protein sequence ID" value="CAK9008832.1"/>
    <property type="molecule type" value="Genomic_DNA"/>
</dbReference>
<dbReference type="Pfam" id="PF00575">
    <property type="entry name" value="S1"/>
    <property type="match status" value="2"/>
</dbReference>
<organism evidence="2 3">
    <name type="scientific">Durusdinium trenchii</name>
    <dbReference type="NCBI Taxonomy" id="1381693"/>
    <lineage>
        <taxon>Eukaryota</taxon>
        <taxon>Sar</taxon>
        <taxon>Alveolata</taxon>
        <taxon>Dinophyceae</taxon>
        <taxon>Suessiales</taxon>
        <taxon>Symbiodiniaceae</taxon>
        <taxon>Durusdinium</taxon>
    </lineage>
</organism>
<dbReference type="SUPFAM" id="SSF50249">
    <property type="entry name" value="Nucleic acid-binding proteins"/>
    <property type="match status" value="2"/>
</dbReference>
<dbReference type="InterPro" id="IPR050437">
    <property type="entry name" value="Ribos_protein_bS1-like"/>
</dbReference>
<sequence length="178" mass="19591">MAPSKMRLRPQRPADKEVEVGALYHGIVSYVADTSAHVILGDAQGGVGHEGYLHISQIPGYFPSAREALKVGEKLKVQVLKAGSDGEPMSLSAKLWEEDDDRSSSWLDAKVYNIKPFGIFIEVSAKNGVRQGMVHISQIREGFVEDIFSEVEIGEIVQVRVLSKEPNGRVKFTMLPEA</sequence>
<dbReference type="Proteomes" id="UP001642484">
    <property type="component" value="Unassembled WGS sequence"/>
</dbReference>
<dbReference type="PROSITE" id="PS50126">
    <property type="entry name" value="S1"/>
    <property type="match status" value="2"/>
</dbReference>
<feature type="domain" description="S1 motif" evidence="1">
    <location>
        <begin position="104"/>
        <end position="175"/>
    </location>
</feature>
<accession>A0ABP0J394</accession>
<comment type="caution">
    <text evidence="2">The sequence shown here is derived from an EMBL/GenBank/DDBJ whole genome shotgun (WGS) entry which is preliminary data.</text>
</comment>
<keyword evidence="3" id="KW-1185">Reference proteome</keyword>
<gene>
    <name evidence="2" type="ORF">CCMP2556_LOCUS9403</name>
</gene>
<dbReference type="Gene3D" id="2.40.50.140">
    <property type="entry name" value="Nucleic acid-binding proteins"/>
    <property type="match status" value="2"/>
</dbReference>
<feature type="domain" description="S1 motif" evidence="1">
    <location>
        <begin position="21"/>
        <end position="94"/>
    </location>
</feature>
<evidence type="ECO:0000313" key="2">
    <source>
        <dbReference type="EMBL" id="CAK9008832.1"/>
    </source>
</evidence>
<dbReference type="InterPro" id="IPR012340">
    <property type="entry name" value="NA-bd_OB-fold"/>
</dbReference>
<dbReference type="SMART" id="SM00316">
    <property type="entry name" value="S1"/>
    <property type="match status" value="2"/>
</dbReference>
<name>A0ABP0J394_9DINO</name>
<dbReference type="PANTHER" id="PTHR10724">
    <property type="entry name" value="30S RIBOSOMAL PROTEIN S1"/>
    <property type="match status" value="1"/>
</dbReference>
<dbReference type="PANTHER" id="PTHR10724:SF10">
    <property type="entry name" value="S1 RNA-BINDING DOMAIN-CONTAINING PROTEIN 1"/>
    <property type="match status" value="1"/>
</dbReference>
<evidence type="ECO:0000259" key="1">
    <source>
        <dbReference type="PROSITE" id="PS50126"/>
    </source>
</evidence>